<feature type="domain" description="Radical SAM core" evidence="5">
    <location>
        <begin position="19"/>
        <end position="273"/>
    </location>
</feature>
<proteinExistence type="predicted"/>
<organism evidence="6 7">
    <name type="scientific">Paenibacillus lactis 154</name>
    <dbReference type="NCBI Taxonomy" id="743719"/>
    <lineage>
        <taxon>Bacteria</taxon>
        <taxon>Bacillati</taxon>
        <taxon>Bacillota</taxon>
        <taxon>Bacilli</taxon>
        <taxon>Bacillales</taxon>
        <taxon>Paenibacillaceae</taxon>
        <taxon>Paenibacillus</taxon>
    </lineage>
</organism>
<dbReference type="Gene3D" id="3.80.30.30">
    <property type="match status" value="1"/>
</dbReference>
<dbReference type="STRING" id="743719.PaelaDRAFT_5170"/>
<evidence type="ECO:0000259" key="5">
    <source>
        <dbReference type="PROSITE" id="PS51918"/>
    </source>
</evidence>
<dbReference type="eggNOG" id="COG1533">
    <property type="taxonomic scope" value="Bacteria"/>
</dbReference>
<name>G4HML1_9BACL</name>
<keyword evidence="2" id="KW-0408">Iron</keyword>
<dbReference type="InterPro" id="IPR040086">
    <property type="entry name" value="MJ0683-like"/>
</dbReference>
<dbReference type="GO" id="GO:0003824">
    <property type="term" value="F:catalytic activity"/>
    <property type="evidence" value="ECO:0007669"/>
    <property type="project" value="InterPro"/>
</dbReference>
<dbReference type="PANTHER" id="PTHR43432">
    <property type="entry name" value="SLR0285 PROTEIN"/>
    <property type="match status" value="1"/>
</dbReference>
<keyword evidence="3" id="KW-0411">Iron-sulfur</keyword>
<evidence type="ECO:0000313" key="7">
    <source>
        <dbReference type="Proteomes" id="UP000003891"/>
    </source>
</evidence>
<dbReference type="OrthoDB" id="9785699at2"/>
<dbReference type="PATRIC" id="fig|743719.3.peg.5268"/>
<evidence type="ECO:0000256" key="3">
    <source>
        <dbReference type="ARBA" id="ARBA00023014"/>
    </source>
</evidence>
<dbReference type="SMART" id="SM00729">
    <property type="entry name" value="Elp3"/>
    <property type="match status" value="1"/>
</dbReference>
<dbReference type="SUPFAM" id="SSF102114">
    <property type="entry name" value="Radical SAM enzymes"/>
    <property type="match status" value="1"/>
</dbReference>
<dbReference type="PROSITE" id="PS51918">
    <property type="entry name" value="RADICAL_SAM"/>
    <property type="match status" value="1"/>
</dbReference>
<evidence type="ECO:0000256" key="2">
    <source>
        <dbReference type="ARBA" id="ARBA00023004"/>
    </source>
</evidence>
<dbReference type="RefSeq" id="WP_007132329.1">
    <property type="nucleotide sequence ID" value="NZ_AGIP01000017.1"/>
</dbReference>
<evidence type="ECO:0000313" key="6">
    <source>
        <dbReference type="EMBL" id="EHB54421.1"/>
    </source>
</evidence>
<feature type="compositionally biased region" description="Basic and acidic residues" evidence="4">
    <location>
        <begin position="338"/>
        <end position="349"/>
    </location>
</feature>
<gene>
    <name evidence="6" type="ORF">PaelaDRAFT_5170</name>
</gene>
<reference evidence="6 7" key="1">
    <citation type="submission" date="2011-09" db="EMBL/GenBank/DDBJ databases">
        <title>The draft genome of Paenibacillus lactis 154.</title>
        <authorList>
            <consortium name="US DOE Joint Genome Institute (JGI-PGF)"/>
            <person name="Lucas S."/>
            <person name="Han J."/>
            <person name="Lapidus A."/>
            <person name="Cheng J.-F."/>
            <person name="Goodwin L."/>
            <person name="Pitluck S."/>
            <person name="Peters L."/>
            <person name="Land M.L."/>
            <person name="Hauser L."/>
            <person name="Siebers A."/>
            <person name="Thelen M."/>
            <person name="Hugenholtz P."/>
            <person name="Allgaier M."/>
            <person name="Woyke T.J."/>
        </authorList>
    </citation>
    <scope>NUCLEOTIDE SEQUENCE [LARGE SCALE GENOMIC DNA]</scope>
    <source>
        <strain evidence="6 7">154</strain>
    </source>
</reference>
<sequence>MAQTTYESISTKQTLNRVKEERMPFDWSINPYRGCGHGCSFCYARAFQSFIGMGAEDEFQHHIFMKTNAAEALAKQLSDTAAKFGHDIEAMRRSIGQVTIGTATDPYQPIEGKAEITRECLKLLAKYRISTSITTRSPLVLRDMDILTRMEDVSVNISLNTLDADLIRKLEPASPHPASRLEAVWRLSSAGIRTGVFAAPVLPYLTDGEEGLRELLSRVKEHGASFAMISLLRLSRDVKKWYMETLKLHFPEVVPSYRELYRSGAYAEEQYIRSFKMMAARLLSEYGLGWTASRPSNPTTGSYDPATGRRTSGLAEGIDSGHVAGADSHALSGSAGYKEGEERDREAAPHHSIRQRKLPQPAAPVSAEELKPEVEQLSFPF</sequence>
<dbReference type="CDD" id="cd01335">
    <property type="entry name" value="Radical_SAM"/>
    <property type="match status" value="1"/>
</dbReference>
<dbReference type="PANTHER" id="PTHR43432:SF3">
    <property type="entry name" value="SLR0285 PROTEIN"/>
    <property type="match status" value="1"/>
</dbReference>
<feature type="region of interest" description="Disordered" evidence="4">
    <location>
        <begin position="294"/>
        <end position="381"/>
    </location>
</feature>
<dbReference type="SFLD" id="SFLDS00029">
    <property type="entry name" value="Radical_SAM"/>
    <property type="match status" value="1"/>
</dbReference>
<dbReference type="Proteomes" id="UP000003891">
    <property type="component" value="Unassembled WGS sequence"/>
</dbReference>
<dbReference type="SFLD" id="SFLDG01084">
    <property type="entry name" value="Uncharacterised_Radical_SAM_Su"/>
    <property type="match status" value="1"/>
</dbReference>
<dbReference type="InterPro" id="IPR058240">
    <property type="entry name" value="rSAM_sf"/>
</dbReference>
<dbReference type="InterPro" id="IPR007197">
    <property type="entry name" value="rSAM"/>
</dbReference>
<evidence type="ECO:0000256" key="1">
    <source>
        <dbReference type="ARBA" id="ARBA00022723"/>
    </source>
</evidence>
<accession>G4HML1</accession>
<dbReference type="GO" id="GO:0046872">
    <property type="term" value="F:metal ion binding"/>
    <property type="evidence" value="ECO:0007669"/>
    <property type="project" value="UniProtKB-KW"/>
</dbReference>
<evidence type="ECO:0000256" key="4">
    <source>
        <dbReference type="SAM" id="MobiDB-lite"/>
    </source>
</evidence>
<dbReference type="EMBL" id="AGIP01000017">
    <property type="protein sequence ID" value="EHB54421.1"/>
    <property type="molecule type" value="Genomic_DNA"/>
</dbReference>
<dbReference type="Pfam" id="PF04055">
    <property type="entry name" value="Radical_SAM"/>
    <property type="match status" value="1"/>
</dbReference>
<dbReference type="AlphaFoldDB" id="G4HML1"/>
<protein>
    <submittedName>
        <fullName evidence="6">Radical SAM domain protein</fullName>
    </submittedName>
</protein>
<dbReference type="InterPro" id="IPR006638">
    <property type="entry name" value="Elp3/MiaA/NifB-like_rSAM"/>
</dbReference>
<dbReference type="GO" id="GO:0051536">
    <property type="term" value="F:iron-sulfur cluster binding"/>
    <property type="evidence" value="ECO:0007669"/>
    <property type="project" value="UniProtKB-KW"/>
</dbReference>
<keyword evidence="1" id="KW-0479">Metal-binding</keyword>